<dbReference type="AlphaFoldDB" id="A0A7M2XVT7"/>
<name>A0A7M2XVT7_9NOCA</name>
<evidence type="ECO:0000313" key="3">
    <source>
        <dbReference type="Proteomes" id="UP000593818"/>
    </source>
</evidence>
<keyword evidence="3" id="KW-1185">Reference proteome</keyword>
<evidence type="ECO:0000313" key="2">
    <source>
        <dbReference type="EMBL" id="QOW01880.1"/>
    </source>
</evidence>
<sequence>MSPTVDDPLTDHGLPVFVLPDGTVLPSTDAHGRPIAGFNGLAIGTGPDGEIVIMPSDWSSSDTDVDWTPFSGVVHNGAAVVDVPVAAAGETQSAVAAPMSPASWGDSLTTVLVSVSVLAFAVAAVLGARIWRRMSRS</sequence>
<keyword evidence="1" id="KW-1133">Transmembrane helix</keyword>
<evidence type="ECO:0000256" key="1">
    <source>
        <dbReference type="SAM" id="Phobius"/>
    </source>
</evidence>
<geneLocation type="plasmid" evidence="2 3">
    <name>pSID</name>
</geneLocation>
<gene>
    <name evidence="2" type="ORF">INP59_27380</name>
</gene>
<keyword evidence="1" id="KW-0472">Membrane</keyword>
<feature type="transmembrane region" description="Helical" evidence="1">
    <location>
        <begin position="108"/>
        <end position="131"/>
    </location>
</feature>
<protein>
    <submittedName>
        <fullName evidence="2">Uncharacterized protein</fullName>
    </submittedName>
</protein>
<organism evidence="2 3">
    <name type="scientific">Rhodococcus pyridinivorans</name>
    <dbReference type="NCBI Taxonomy" id="103816"/>
    <lineage>
        <taxon>Bacteria</taxon>
        <taxon>Bacillati</taxon>
        <taxon>Actinomycetota</taxon>
        <taxon>Actinomycetes</taxon>
        <taxon>Mycobacteriales</taxon>
        <taxon>Nocardiaceae</taxon>
        <taxon>Rhodococcus</taxon>
    </lineage>
</organism>
<proteinExistence type="predicted"/>
<dbReference type="RefSeq" id="WP_193904158.1">
    <property type="nucleotide sequence ID" value="NZ_CP063453.1"/>
</dbReference>
<accession>A0A7M2XVT7</accession>
<keyword evidence="1" id="KW-0812">Transmembrane</keyword>
<keyword evidence="2" id="KW-0614">Plasmid</keyword>
<reference evidence="2 3" key="1">
    <citation type="submission" date="2020-10" db="EMBL/GenBank/DDBJ databases">
        <title>Whole genome sequence of oil-degrading bacteria Rhodococcus pyridinivorans strain 5Ap.</title>
        <authorList>
            <person name="Akhremchuk A.E."/>
            <person name="Valentovich L.N."/>
            <person name="Charniauskaya M.I."/>
            <person name="Bukliarevich H.A."/>
            <person name="Titok M.A."/>
        </authorList>
    </citation>
    <scope>NUCLEOTIDE SEQUENCE [LARGE SCALE GENOMIC DNA]</scope>
    <source>
        <strain evidence="2 3">5Ap</strain>
        <plasmid evidence="2 3">pSID</plasmid>
    </source>
</reference>
<dbReference type="EMBL" id="CP063453">
    <property type="protein sequence ID" value="QOW01880.1"/>
    <property type="molecule type" value="Genomic_DNA"/>
</dbReference>
<dbReference type="Proteomes" id="UP000593818">
    <property type="component" value="Plasmid pSID"/>
</dbReference>